<protein>
    <recommendedName>
        <fullName evidence="1">Protein ENHANCED DISEASE RESISTANCE 2 C-terminal domain-containing protein</fullName>
    </recommendedName>
</protein>
<reference evidence="2" key="1">
    <citation type="submission" date="2023-10" db="EMBL/GenBank/DDBJ databases">
        <authorList>
            <person name="Chen Y."/>
            <person name="Shah S."/>
            <person name="Dougan E. K."/>
            <person name="Thang M."/>
            <person name="Chan C."/>
        </authorList>
    </citation>
    <scope>NUCLEOTIDE SEQUENCE [LARGE SCALE GENOMIC DNA]</scope>
</reference>
<dbReference type="Pfam" id="PF07059">
    <property type="entry name" value="EDR2_C"/>
    <property type="match status" value="1"/>
</dbReference>
<proteinExistence type="predicted"/>
<dbReference type="EMBL" id="CAUYUJ010004713">
    <property type="protein sequence ID" value="CAK0810659.1"/>
    <property type="molecule type" value="Genomic_DNA"/>
</dbReference>
<name>A0ABN9QWF6_9DINO</name>
<evidence type="ECO:0000313" key="2">
    <source>
        <dbReference type="EMBL" id="CAK0810659.1"/>
    </source>
</evidence>
<dbReference type="PANTHER" id="PTHR31558">
    <property type="entry name" value="CW14 PROTEIN"/>
    <property type="match status" value="1"/>
</dbReference>
<dbReference type="Proteomes" id="UP001189429">
    <property type="component" value="Unassembled WGS sequence"/>
</dbReference>
<evidence type="ECO:0000259" key="1">
    <source>
        <dbReference type="Pfam" id="PF07059"/>
    </source>
</evidence>
<evidence type="ECO:0000313" key="3">
    <source>
        <dbReference type="Proteomes" id="UP001189429"/>
    </source>
</evidence>
<accession>A0ABN9QWF6</accession>
<sequence length="386" mass="42506">MCLCGCLQGLWPARRPGAPQFARGSSAEFLDAEDQEGDSGDDHRFEEMAERARVGLSSVTTRLGRRLSGLQAGFSSRSADGLRASSPAIFSEHEWFRNTLARFELLNDELPAGPDRPQVPCWSEGSGRGFELRSRHWPQAPPKAWTQGAMYRTISADVVKSQSSTISQVMGRLIQSSDIAGSSWEAGCLLPRLLCFVVQLPYGVSGSSEEDPGCSVVTVHQITEETLDALKQDPLPNHVKLFANFVRGGETNLPQHSRGKSHTSGVFKAIARVGNFEDLRLSMFMRPVASKYNGTPCLITKSGTVFKGPSDEWLEVDVDVRKFSAVARRSLYSLQGSLKQCSIHCGFTIQACTPEELPEYIVADSWLHNIDIIEGPRTIDDERPVF</sequence>
<comment type="caution">
    <text evidence="2">The sequence shown here is derived from an EMBL/GenBank/DDBJ whole genome shotgun (WGS) entry which is preliminary data.</text>
</comment>
<feature type="domain" description="Protein ENHANCED DISEASE RESISTANCE 2 C-terminal" evidence="1">
    <location>
        <begin position="122"/>
        <end position="371"/>
    </location>
</feature>
<gene>
    <name evidence="2" type="ORF">PCOR1329_LOCUS15556</name>
</gene>
<dbReference type="InterPro" id="IPR009769">
    <property type="entry name" value="EDR2_C"/>
</dbReference>
<keyword evidence="3" id="KW-1185">Reference proteome</keyword>
<organism evidence="2 3">
    <name type="scientific">Prorocentrum cordatum</name>
    <dbReference type="NCBI Taxonomy" id="2364126"/>
    <lineage>
        <taxon>Eukaryota</taxon>
        <taxon>Sar</taxon>
        <taxon>Alveolata</taxon>
        <taxon>Dinophyceae</taxon>
        <taxon>Prorocentrales</taxon>
        <taxon>Prorocentraceae</taxon>
        <taxon>Prorocentrum</taxon>
    </lineage>
</organism>